<evidence type="ECO:0000313" key="8">
    <source>
        <dbReference type="Proteomes" id="UP000290958"/>
    </source>
</evidence>
<proteinExistence type="inferred from homology"/>
<evidence type="ECO:0000259" key="6">
    <source>
        <dbReference type="Pfam" id="PF13505"/>
    </source>
</evidence>
<comment type="subcellular location">
    <subcellularLocation>
        <location evidence="1">Membrane</location>
    </subcellularLocation>
</comment>
<feature type="signal peptide" evidence="5">
    <location>
        <begin position="1"/>
        <end position="26"/>
    </location>
</feature>
<dbReference type="RefSeq" id="WP_129402566.1">
    <property type="nucleotide sequence ID" value="NZ_SBKP01000001.1"/>
</dbReference>
<dbReference type="GO" id="GO:0016020">
    <property type="term" value="C:membrane"/>
    <property type="evidence" value="ECO:0007669"/>
    <property type="project" value="UniProtKB-SubCell"/>
</dbReference>
<organism evidence="7 8">
    <name type="scientific">Sphingobium fluviale</name>
    <dbReference type="NCBI Taxonomy" id="2506423"/>
    <lineage>
        <taxon>Bacteria</taxon>
        <taxon>Pseudomonadati</taxon>
        <taxon>Pseudomonadota</taxon>
        <taxon>Alphaproteobacteria</taxon>
        <taxon>Sphingomonadales</taxon>
        <taxon>Sphingomonadaceae</taxon>
        <taxon>Sphingobium</taxon>
    </lineage>
</organism>
<evidence type="ECO:0000256" key="4">
    <source>
        <dbReference type="ARBA" id="ARBA00038306"/>
    </source>
</evidence>
<evidence type="ECO:0000256" key="3">
    <source>
        <dbReference type="ARBA" id="ARBA00023136"/>
    </source>
</evidence>
<keyword evidence="8" id="KW-1185">Reference proteome</keyword>
<accession>A0A4Q1KM52</accession>
<dbReference type="Proteomes" id="UP000290958">
    <property type="component" value="Unassembled WGS sequence"/>
</dbReference>
<dbReference type="OrthoDB" id="9815357at2"/>
<dbReference type="InterPro" id="IPR027385">
    <property type="entry name" value="Beta-barrel_OMP"/>
</dbReference>
<dbReference type="PANTHER" id="PTHR34001:SF3">
    <property type="entry name" value="BLL7405 PROTEIN"/>
    <property type="match status" value="1"/>
</dbReference>
<comment type="caution">
    <text evidence="7">The sequence shown here is derived from an EMBL/GenBank/DDBJ whole genome shotgun (WGS) entry which is preliminary data.</text>
</comment>
<evidence type="ECO:0000256" key="1">
    <source>
        <dbReference type="ARBA" id="ARBA00004370"/>
    </source>
</evidence>
<dbReference type="InterPro" id="IPR051692">
    <property type="entry name" value="OMP-like"/>
</dbReference>
<dbReference type="Gene3D" id="2.40.160.20">
    <property type="match status" value="1"/>
</dbReference>
<dbReference type="InterPro" id="IPR011250">
    <property type="entry name" value="OMP/PagP_B-barrel"/>
</dbReference>
<dbReference type="SUPFAM" id="SSF56925">
    <property type="entry name" value="OMPA-like"/>
    <property type="match status" value="1"/>
</dbReference>
<feature type="chain" id="PRO_5020366965" evidence="5">
    <location>
        <begin position="27"/>
        <end position="281"/>
    </location>
</feature>
<evidence type="ECO:0000313" key="7">
    <source>
        <dbReference type="EMBL" id="RXR30782.1"/>
    </source>
</evidence>
<comment type="similarity">
    <text evidence="4">Belongs to the Omp25/RopB family.</text>
</comment>
<gene>
    <name evidence="7" type="ORF">EQG66_00325</name>
</gene>
<name>A0A4Q1KM52_9SPHN</name>
<evidence type="ECO:0000256" key="5">
    <source>
        <dbReference type="SAM" id="SignalP"/>
    </source>
</evidence>
<sequence>MKISNILAMAVIAAAGMTTAASPAWAQTDELPFDGPYVGVSIGGALQGSDTGSSILFDRNLDGRFGDTITTAAGANAFAPGFCGGAANTNAPAGGCRDDKDGVDFAVRAGYDKQIGNVVIGVLAEFGKADIRDSVSAFSVTPASYTLTRELKHNGRLAARGGYAFGRTLVYGTGGFSWGRVENSFATTNTVNVFTGNGNSTATGYNVGGGIQHKLSRAISVGVEYLYTDLRDDDFRLRVSSGPSTPPTNAFIQGNAQGTDFARSDNRFRYQALRATLTYGF</sequence>
<keyword evidence="2 5" id="KW-0732">Signal</keyword>
<dbReference type="AlphaFoldDB" id="A0A4Q1KM52"/>
<dbReference type="PANTHER" id="PTHR34001">
    <property type="entry name" value="BLL7405 PROTEIN"/>
    <property type="match status" value="1"/>
</dbReference>
<dbReference type="EMBL" id="SBKP01000001">
    <property type="protein sequence ID" value="RXR30782.1"/>
    <property type="molecule type" value="Genomic_DNA"/>
</dbReference>
<keyword evidence="3" id="KW-0472">Membrane</keyword>
<dbReference type="Pfam" id="PF13505">
    <property type="entry name" value="OMP_b-brl"/>
    <property type="match status" value="1"/>
</dbReference>
<reference evidence="8" key="1">
    <citation type="submission" date="2019-01" db="EMBL/GenBank/DDBJ databases">
        <title>Cytophagaceae bacterium strain CAR-16.</title>
        <authorList>
            <person name="Chen W.-M."/>
        </authorList>
    </citation>
    <scope>NUCLEOTIDE SEQUENCE [LARGE SCALE GENOMIC DNA]</scope>
    <source>
        <strain evidence="8">CHR27</strain>
    </source>
</reference>
<feature type="domain" description="Outer membrane protein beta-barrel" evidence="6">
    <location>
        <begin position="13"/>
        <end position="234"/>
    </location>
</feature>
<protein>
    <submittedName>
        <fullName evidence="7">Porin family protein</fullName>
    </submittedName>
</protein>
<evidence type="ECO:0000256" key="2">
    <source>
        <dbReference type="ARBA" id="ARBA00022729"/>
    </source>
</evidence>